<proteinExistence type="predicted"/>
<name>A0A922G1S2_CARIL</name>
<evidence type="ECO:0000313" key="1">
    <source>
        <dbReference type="EMBL" id="KAG6732463.1"/>
    </source>
</evidence>
<accession>A0A922G1S2</accession>
<sequence length="49" mass="5789">MLEAVGHEFMEEFFFVAANQYYEKMGFLFCSSYQYQMNVTRSTGKVQIS</sequence>
<dbReference type="Proteomes" id="UP000811246">
    <property type="component" value="Chromosome 1"/>
</dbReference>
<organism evidence="1 2">
    <name type="scientific">Carya illinoinensis</name>
    <name type="common">Pecan</name>
    <dbReference type="NCBI Taxonomy" id="32201"/>
    <lineage>
        <taxon>Eukaryota</taxon>
        <taxon>Viridiplantae</taxon>
        <taxon>Streptophyta</taxon>
        <taxon>Embryophyta</taxon>
        <taxon>Tracheophyta</taxon>
        <taxon>Spermatophyta</taxon>
        <taxon>Magnoliopsida</taxon>
        <taxon>eudicotyledons</taxon>
        <taxon>Gunneridae</taxon>
        <taxon>Pentapetalae</taxon>
        <taxon>rosids</taxon>
        <taxon>fabids</taxon>
        <taxon>Fagales</taxon>
        <taxon>Juglandaceae</taxon>
        <taxon>Carya</taxon>
    </lineage>
</organism>
<protein>
    <submittedName>
        <fullName evidence="1">Uncharacterized protein</fullName>
    </submittedName>
</protein>
<evidence type="ECO:0000313" key="2">
    <source>
        <dbReference type="Proteomes" id="UP000811246"/>
    </source>
</evidence>
<gene>
    <name evidence="1" type="ORF">I3842_01G179500</name>
</gene>
<dbReference type="EMBL" id="CM031825">
    <property type="protein sequence ID" value="KAG6732463.1"/>
    <property type="molecule type" value="Genomic_DNA"/>
</dbReference>
<reference evidence="1" key="1">
    <citation type="submission" date="2021-01" db="EMBL/GenBank/DDBJ databases">
        <authorList>
            <person name="Lovell J.T."/>
            <person name="Bentley N."/>
            <person name="Bhattarai G."/>
            <person name="Jenkins J.W."/>
            <person name="Sreedasyam A."/>
            <person name="Alarcon Y."/>
            <person name="Bock C."/>
            <person name="Boston L."/>
            <person name="Carlson J."/>
            <person name="Cervantes K."/>
            <person name="Clermont K."/>
            <person name="Krom N."/>
            <person name="Kubenka K."/>
            <person name="Mamidi S."/>
            <person name="Mattison C."/>
            <person name="Monteros M."/>
            <person name="Pisani C."/>
            <person name="Plott C."/>
            <person name="Rajasekar S."/>
            <person name="Rhein H.S."/>
            <person name="Rohla C."/>
            <person name="Song M."/>
            <person name="Hilaire R.S."/>
            <person name="Shu S."/>
            <person name="Wells L."/>
            <person name="Wang X."/>
            <person name="Webber J."/>
            <person name="Heerema R.J."/>
            <person name="Klein P."/>
            <person name="Conner P."/>
            <person name="Grauke L."/>
            <person name="Grimwood J."/>
            <person name="Schmutz J."/>
            <person name="Randall J.J."/>
        </authorList>
    </citation>
    <scope>NUCLEOTIDE SEQUENCE</scope>
    <source>
        <tissue evidence="1">Leaf</tissue>
    </source>
</reference>
<comment type="caution">
    <text evidence="1">The sequence shown here is derived from an EMBL/GenBank/DDBJ whole genome shotgun (WGS) entry which is preliminary data.</text>
</comment>
<dbReference type="AlphaFoldDB" id="A0A922G1S2"/>